<keyword evidence="2" id="KW-1185">Reference proteome</keyword>
<name>A0AAE1A9N2_9GAST</name>
<dbReference type="AlphaFoldDB" id="A0AAE1A9N2"/>
<gene>
    <name evidence="1" type="ORF">RRG08_055440</name>
</gene>
<proteinExistence type="predicted"/>
<dbReference type="EMBL" id="JAWDGP010002389">
    <property type="protein sequence ID" value="KAK3783562.1"/>
    <property type="molecule type" value="Genomic_DNA"/>
</dbReference>
<evidence type="ECO:0000313" key="2">
    <source>
        <dbReference type="Proteomes" id="UP001283361"/>
    </source>
</evidence>
<accession>A0AAE1A9N2</accession>
<protein>
    <submittedName>
        <fullName evidence="1">Uncharacterized protein</fullName>
    </submittedName>
</protein>
<sequence length="81" mass="8710">MRELLRASAMCCAWALLHRLPAVSREGTLRGEFCAIPLVSQDPPGILLGKMDEVGSPKNLISCVITSDLRVSTPPPPDLTP</sequence>
<dbReference type="Proteomes" id="UP001283361">
    <property type="component" value="Unassembled WGS sequence"/>
</dbReference>
<reference evidence="1" key="1">
    <citation type="journal article" date="2023" name="G3 (Bethesda)">
        <title>A reference genome for the long-term kleptoplast-retaining sea slug Elysia crispata morphotype clarki.</title>
        <authorList>
            <person name="Eastman K.E."/>
            <person name="Pendleton A.L."/>
            <person name="Shaikh M.A."/>
            <person name="Suttiyut T."/>
            <person name="Ogas R."/>
            <person name="Tomko P."/>
            <person name="Gavelis G."/>
            <person name="Widhalm J.R."/>
            <person name="Wisecaver J.H."/>
        </authorList>
    </citation>
    <scope>NUCLEOTIDE SEQUENCE</scope>
    <source>
        <strain evidence="1">ECLA1</strain>
    </source>
</reference>
<evidence type="ECO:0000313" key="1">
    <source>
        <dbReference type="EMBL" id="KAK3783562.1"/>
    </source>
</evidence>
<comment type="caution">
    <text evidence="1">The sequence shown here is derived from an EMBL/GenBank/DDBJ whole genome shotgun (WGS) entry which is preliminary data.</text>
</comment>
<organism evidence="1 2">
    <name type="scientific">Elysia crispata</name>
    <name type="common">lettuce slug</name>
    <dbReference type="NCBI Taxonomy" id="231223"/>
    <lineage>
        <taxon>Eukaryota</taxon>
        <taxon>Metazoa</taxon>
        <taxon>Spiralia</taxon>
        <taxon>Lophotrochozoa</taxon>
        <taxon>Mollusca</taxon>
        <taxon>Gastropoda</taxon>
        <taxon>Heterobranchia</taxon>
        <taxon>Euthyneura</taxon>
        <taxon>Panpulmonata</taxon>
        <taxon>Sacoglossa</taxon>
        <taxon>Placobranchoidea</taxon>
        <taxon>Plakobranchidae</taxon>
        <taxon>Elysia</taxon>
    </lineage>
</organism>